<evidence type="ECO:0000313" key="2">
    <source>
        <dbReference type="EMBL" id="MQN32566.1"/>
    </source>
</evidence>
<dbReference type="InterPro" id="IPR003959">
    <property type="entry name" value="ATPase_AAA_core"/>
</dbReference>
<proteinExistence type="predicted"/>
<dbReference type="EMBL" id="VZCR01000076">
    <property type="protein sequence ID" value="MQN32566.1"/>
    <property type="molecule type" value="Genomic_DNA"/>
</dbReference>
<protein>
    <submittedName>
        <fullName evidence="2">AAA family ATPase</fullName>
    </submittedName>
</protein>
<dbReference type="PANTHER" id="PTHR43581">
    <property type="entry name" value="ATP/GTP PHOSPHATASE"/>
    <property type="match status" value="1"/>
</dbReference>
<name>A0AAW9TI58_9BACT</name>
<organism evidence="2 3">
    <name type="scientific">Segatella copri</name>
    <dbReference type="NCBI Taxonomy" id="165179"/>
    <lineage>
        <taxon>Bacteria</taxon>
        <taxon>Pseudomonadati</taxon>
        <taxon>Bacteroidota</taxon>
        <taxon>Bacteroidia</taxon>
        <taxon>Bacteroidales</taxon>
        <taxon>Prevotellaceae</taxon>
        <taxon>Segatella</taxon>
    </lineage>
</organism>
<feature type="domain" description="ATPase AAA-type core" evidence="1">
    <location>
        <begin position="23"/>
        <end position="339"/>
    </location>
</feature>
<dbReference type="GO" id="GO:0005524">
    <property type="term" value="F:ATP binding"/>
    <property type="evidence" value="ECO:0007669"/>
    <property type="project" value="InterPro"/>
</dbReference>
<evidence type="ECO:0000313" key="3">
    <source>
        <dbReference type="Proteomes" id="UP000420707"/>
    </source>
</evidence>
<dbReference type="Gene3D" id="3.40.50.300">
    <property type="entry name" value="P-loop containing nucleotide triphosphate hydrolases"/>
    <property type="match status" value="1"/>
</dbReference>
<sequence>MITKLFIDNYKGFDKTFIPIENVNFLVGDNSTGKSTVMDLLYLIDHNHNPFIFKFNQDSKMGNFFDMVNRYSDDKSYFSFACEKKIDDKRCFFKWKFTNDNGAASVVEYQSTANNKTIILSKKKNDNVELYTRATEDDFRLWIEHSTSDYFEDIDEKSENGLLFDLMVGDKTRFPKVLSQKDMLRFSPVRAQAKPYYDSYERDFVPEGDHIAFFLKSCFDKRNGKTNSIIETLNQFGQESSLFEGVEVESYSGSGSSSPFSLDLKYGKVKINISNVGYGVSQVMPLIVEMLRRKKTQIAIPQPEVHLHPKAQCAFGTLVFKNWRDNANSFLLETHSEYMINRFRYEMHHAEKKPKGEAQVLFFERTEAGNVITVMPIGKNGRFNCEIPDSYGDFFVDEELRMLDL</sequence>
<dbReference type="Pfam" id="PF13304">
    <property type="entry name" value="AAA_21"/>
    <property type="match status" value="1"/>
</dbReference>
<dbReference type="Proteomes" id="UP000420707">
    <property type="component" value="Unassembled WGS sequence"/>
</dbReference>
<accession>A0AAW9TI58</accession>
<dbReference type="InterPro" id="IPR027417">
    <property type="entry name" value="P-loop_NTPase"/>
</dbReference>
<evidence type="ECO:0000259" key="1">
    <source>
        <dbReference type="Pfam" id="PF13304"/>
    </source>
</evidence>
<dbReference type="GO" id="GO:0016887">
    <property type="term" value="F:ATP hydrolysis activity"/>
    <property type="evidence" value="ECO:0007669"/>
    <property type="project" value="InterPro"/>
</dbReference>
<dbReference type="InterPro" id="IPR051396">
    <property type="entry name" value="Bact_Antivir_Def_Nuclease"/>
</dbReference>
<dbReference type="RefSeq" id="WP_153086596.1">
    <property type="nucleotide sequence ID" value="NZ_VZAM01000049.1"/>
</dbReference>
<comment type="caution">
    <text evidence="2">The sequence shown here is derived from an EMBL/GenBank/DDBJ whole genome shotgun (WGS) entry which is preliminary data.</text>
</comment>
<dbReference type="PANTHER" id="PTHR43581:SF2">
    <property type="entry name" value="EXCINUCLEASE ATPASE SUBUNIT"/>
    <property type="match status" value="1"/>
</dbReference>
<dbReference type="SUPFAM" id="SSF52540">
    <property type="entry name" value="P-loop containing nucleoside triphosphate hydrolases"/>
    <property type="match status" value="1"/>
</dbReference>
<gene>
    <name evidence="2" type="ORF">F7D90_11540</name>
</gene>
<dbReference type="AlphaFoldDB" id="A0AAW9TI58"/>
<reference evidence="3" key="1">
    <citation type="submission" date="2019-09" db="EMBL/GenBank/DDBJ databases">
        <title>Distinct polysaccharide growth profiles of human intestinal Prevotella copri isolates.</title>
        <authorList>
            <person name="Fehlner-Peach H."/>
            <person name="Magnabosco C."/>
            <person name="Raghavan V."/>
            <person name="Scher J.U."/>
            <person name="Tett A."/>
            <person name="Cox L.M."/>
            <person name="Gottsegen C."/>
            <person name="Watters A."/>
            <person name="Wiltshire- Gordon J.D."/>
            <person name="Segata N."/>
            <person name="Bonneau R."/>
            <person name="Littman D.R."/>
        </authorList>
    </citation>
    <scope>NUCLEOTIDE SEQUENCE [LARGE SCALE GENOMIC DNA]</scope>
    <source>
        <strain evidence="3">iAP146</strain>
    </source>
</reference>